<organism evidence="2 3">
    <name type="scientific">Sinomicrobium oceani</name>
    <dbReference type="NCBI Taxonomy" id="1150368"/>
    <lineage>
        <taxon>Bacteria</taxon>
        <taxon>Pseudomonadati</taxon>
        <taxon>Bacteroidota</taxon>
        <taxon>Flavobacteriia</taxon>
        <taxon>Flavobacteriales</taxon>
        <taxon>Flavobacteriaceae</taxon>
        <taxon>Sinomicrobium</taxon>
    </lineage>
</organism>
<dbReference type="InterPro" id="IPR041657">
    <property type="entry name" value="HTH_17"/>
</dbReference>
<gene>
    <name evidence="2" type="ORF">SAMN02927921_02150</name>
</gene>
<dbReference type="PANTHER" id="PTHR34585:SF22">
    <property type="entry name" value="HELIX-TURN-HELIX DOMAIN-CONTAINING PROTEIN"/>
    <property type="match status" value="1"/>
</dbReference>
<feature type="domain" description="Helix-turn-helix" evidence="1">
    <location>
        <begin position="37"/>
        <end position="86"/>
    </location>
</feature>
<dbReference type="OrthoDB" id="1028470at2"/>
<evidence type="ECO:0000313" key="3">
    <source>
        <dbReference type="Proteomes" id="UP000182248"/>
    </source>
</evidence>
<dbReference type="PANTHER" id="PTHR34585">
    <property type="match status" value="1"/>
</dbReference>
<reference evidence="2 3" key="1">
    <citation type="submission" date="2016-11" db="EMBL/GenBank/DDBJ databases">
        <authorList>
            <person name="Jaros S."/>
            <person name="Januszkiewicz K."/>
            <person name="Wedrychowicz H."/>
        </authorList>
    </citation>
    <scope>NUCLEOTIDE SEQUENCE [LARGE SCALE GENOMIC DNA]</scope>
    <source>
        <strain evidence="2 3">CGMCC 1.12145</strain>
    </source>
</reference>
<sequence length="86" mass="10559">MDAEKMPEFHRYFIFLLQEILKEIRTIGESDPIFRKYMDTADVARAFKVSKRTVRRMRKNKEIPYVKLGKKYLYPRDLIEKMLREQ</sequence>
<dbReference type="STRING" id="1150368.SAMN02927921_02150"/>
<keyword evidence="3" id="KW-1185">Reference proteome</keyword>
<dbReference type="Proteomes" id="UP000182248">
    <property type="component" value="Unassembled WGS sequence"/>
</dbReference>
<dbReference type="RefSeq" id="WP_072317363.1">
    <property type="nucleotide sequence ID" value="NZ_FPJE01000010.1"/>
</dbReference>
<proteinExistence type="predicted"/>
<dbReference type="SUPFAM" id="SSF46955">
    <property type="entry name" value="Putative DNA-binding domain"/>
    <property type="match status" value="1"/>
</dbReference>
<dbReference type="Pfam" id="PF12728">
    <property type="entry name" value="HTH_17"/>
    <property type="match status" value="1"/>
</dbReference>
<dbReference type="InterPro" id="IPR009061">
    <property type="entry name" value="DNA-bd_dom_put_sf"/>
</dbReference>
<dbReference type="InterPro" id="IPR010093">
    <property type="entry name" value="SinI_DNA-bd"/>
</dbReference>
<dbReference type="GO" id="GO:0003677">
    <property type="term" value="F:DNA binding"/>
    <property type="evidence" value="ECO:0007669"/>
    <property type="project" value="InterPro"/>
</dbReference>
<evidence type="ECO:0000259" key="1">
    <source>
        <dbReference type="Pfam" id="PF12728"/>
    </source>
</evidence>
<dbReference type="EMBL" id="FPJE01000010">
    <property type="protein sequence ID" value="SFW52722.1"/>
    <property type="molecule type" value="Genomic_DNA"/>
</dbReference>
<accession>A0A1K1PY98</accession>
<evidence type="ECO:0000313" key="2">
    <source>
        <dbReference type="EMBL" id="SFW52722.1"/>
    </source>
</evidence>
<name>A0A1K1PY98_9FLAO</name>
<protein>
    <submittedName>
        <fullName evidence="2">DNA binding domain-containing protein, excisionase family</fullName>
    </submittedName>
</protein>
<dbReference type="AlphaFoldDB" id="A0A1K1PY98"/>
<dbReference type="NCBIfam" id="TIGR01764">
    <property type="entry name" value="excise"/>
    <property type="match status" value="1"/>
</dbReference>